<protein>
    <submittedName>
        <fullName evidence="1">Uncharacterized protein</fullName>
    </submittedName>
</protein>
<keyword evidence="2" id="KW-1185">Reference proteome</keyword>
<evidence type="ECO:0000313" key="2">
    <source>
        <dbReference type="Proteomes" id="UP000015105"/>
    </source>
</evidence>
<dbReference type="AlphaFoldDB" id="A0A452ZCJ4"/>
<organism evidence="1 2">
    <name type="scientific">Aegilops tauschii subsp. strangulata</name>
    <name type="common">Goatgrass</name>
    <dbReference type="NCBI Taxonomy" id="200361"/>
    <lineage>
        <taxon>Eukaryota</taxon>
        <taxon>Viridiplantae</taxon>
        <taxon>Streptophyta</taxon>
        <taxon>Embryophyta</taxon>
        <taxon>Tracheophyta</taxon>
        <taxon>Spermatophyta</taxon>
        <taxon>Magnoliopsida</taxon>
        <taxon>Liliopsida</taxon>
        <taxon>Poales</taxon>
        <taxon>Poaceae</taxon>
        <taxon>BOP clade</taxon>
        <taxon>Pooideae</taxon>
        <taxon>Triticodae</taxon>
        <taxon>Triticeae</taxon>
        <taxon>Triticinae</taxon>
        <taxon>Aegilops</taxon>
    </lineage>
</organism>
<accession>A0A452ZCJ4</accession>
<reference evidence="2" key="1">
    <citation type="journal article" date="2014" name="Science">
        <title>Ancient hybridizations among the ancestral genomes of bread wheat.</title>
        <authorList>
            <consortium name="International Wheat Genome Sequencing Consortium,"/>
            <person name="Marcussen T."/>
            <person name="Sandve S.R."/>
            <person name="Heier L."/>
            <person name="Spannagl M."/>
            <person name="Pfeifer M."/>
            <person name="Jakobsen K.S."/>
            <person name="Wulff B.B."/>
            <person name="Steuernagel B."/>
            <person name="Mayer K.F."/>
            <person name="Olsen O.A."/>
        </authorList>
    </citation>
    <scope>NUCLEOTIDE SEQUENCE [LARGE SCALE GENOMIC DNA]</scope>
    <source>
        <strain evidence="2">cv. AL8/78</strain>
    </source>
</reference>
<evidence type="ECO:0000313" key="1">
    <source>
        <dbReference type="EnsemblPlants" id="AET1Gv20713100.12"/>
    </source>
</evidence>
<reference evidence="2" key="2">
    <citation type="journal article" date="2017" name="Nat. Plants">
        <title>The Aegilops tauschii genome reveals multiple impacts of transposons.</title>
        <authorList>
            <person name="Zhao G."/>
            <person name="Zou C."/>
            <person name="Li K."/>
            <person name="Wang K."/>
            <person name="Li T."/>
            <person name="Gao L."/>
            <person name="Zhang X."/>
            <person name="Wang H."/>
            <person name="Yang Z."/>
            <person name="Liu X."/>
            <person name="Jiang W."/>
            <person name="Mao L."/>
            <person name="Kong X."/>
            <person name="Jiao Y."/>
            <person name="Jia J."/>
        </authorList>
    </citation>
    <scope>NUCLEOTIDE SEQUENCE [LARGE SCALE GENOMIC DNA]</scope>
    <source>
        <strain evidence="2">cv. AL8/78</strain>
    </source>
</reference>
<dbReference type="Gramene" id="AET1Gv20713100.12">
    <property type="protein sequence ID" value="AET1Gv20713100.12"/>
    <property type="gene ID" value="AET1Gv20713100"/>
</dbReference>
<name>A0A452ZCJ4_AEGTS</name>
<dbReference type="Proteomes" id="UP000015105">
    <property type="component" value="Chromosome 1D"/>
</dbReference>
<reference evidence="1" key="3">
    <citation type="journal article" date="2017" name="Nature">
        <title>Genome sequence of the progenitor of the wheat D genome Aegilops tauschii.</title>
        <authorList>
            <person name="Luo M.C."/>
            <person name="Gu Y.Q."/>
            <person name="Puiu D."/>
            <person name="Wang H."/>
            <person name="Twardziok S.O."/>
            <person name="Deal K.R."/>
            <person name="Huo N."/>
            <person name="Zhu T."/>
            <person name="Wang L."/>
            <person name="Wang Y."/>
            <person name="McGuire P.E."/>
            <person name="Liu S."/>
            <person name="Long H."/>
            <person name="Ramasamy R.K."/>
            <person name="Rodriguez J.C."/>
            <person name="Van S.L."/>
            <person name="Yuan L."/>
            <person name="Wang Z."/>
            <person name="Xia Z."/>
            <person name="Xiao L."/>
            <person name="Anderson O.D."/>
            <person name="Ouyang S."/>
            <person name="Liang Y."/>
            <person name="Zimin A.V."/>
            <person name="Pertea G."/>
            <person name="Qi P."/>
            <person name="Bennetzen J.L."/>
            <person name="Dai X."/>
            <person name="Dawson M.W."/>
            <person name="Muller H.G."/>
            <person name="Kugler K."/>
            <person name="Rivarola-Duarte L."/>
            <person name="Spannagl M."/>
            <person name="Mayer K.F.X."/>
            <person name="Lu F.H."/>
            <person name="Bevan M.W."/>
            <person name="Leroy P."/>
            <person name="Li P."/>
            <person name="You F.M."/>
            <person name="Sun Q."/>
            <person name="Liu Z."/>
            <person name="Lyons E."/>
            <person name="Wicker T."/>
            <person name="Salzberg S.L."/>
            <person name="Devos K.M."/>
            <person name="Dvorak J."/>
        </authorList>
    </citation>
    <scope>NUCLEOTIDE SEQUENCE [LARGE SCALE GENOMIC DNA]</scope>
    <source>
        <strain evidence="1">cv. AL8/78</strain>
    </source>
</reference>
<reference evidence="1" key="5">
    <citation type="journal article" date="2021" name="G3 (Bethesda)">
        <title>Aegilops tauschii genome assembly Aet v5.0 features greater sequence contiguity and improved annotation.</title>
        <authorList>
            <person name="Wang L."/>
            <person name="Zhu T."/>
            <person name="Rodriguez J.C."/>
            <person name="Deal K.R."/>
            <person name="Dubcovsky J."/>
            <person name="McGuire P.E."/>
            <person name="Lux T."/>
            <person name="Spannagl M."/>
            <person name="Mayer K.F.X."/>
            <person name="Baldrich P."/>
            <person name="Meyers B.C."/>
            <person name="Huo N."/>
            <person name="Gu Y.Q."/>
            <person name="Zhou H."/>
            <person name="Devos K.M."/>
            <person name="Bennetzen J.L."/>
            <person name="Unver T."/>
            <person name="Budak H."/>
            <person name="Gulick P.J."/>
            <person name="Galiba G."/>
            <person name="Kalapos B."/>
            <person name="Nelson D.R."/>
            <person name="Li P."/>
            <person name="You F.M."/>
            <person name="Luo M.C."/>
            <person name="Dvorak J."/>
        </authorList>
    </citation>
    <scope>NUCLEOTIDE SEQUENCE [LARGE SCALE GENOMIC DNA]</scope>
    <source>
        <strain evidence="1">cv. AL8/78</strain>
    </source>
</reference>
<dbReference type="EnsemblPlants" id="AET1Gv20713100.12">
    <property type="protein sequence ID" value="AET1Gv20713100.12"/>
    <property type="gene ID" value="AET1Gv20713100"/>
</dbReference>
<reference evidence="1" key="4">
    <citation type="submission" date="2019-03" db="UniProtKB">
        <authorList>
            <consortium name="EnsemblPlants"/>
        </authorList>
    </citation>
    <scope>IDENTIFICATION</scope>
</reference>
<sequence length="41" mass="4897">MKLRHEVLKIDVEAALQVLNFAIFHKELTDMEDREQRATEK</sequence>
<proteinExistence type="predicted"/>